<gene>
    <name evidence="3" type="primary">rsmD</name>
    <name evidence="3" type="ORF">ICN82_14460</name>
</gene>
<sequence length="196" mass="20580">MRIIAGAWRGRALTPVGKGDPSHQLRPTTDRVRESLFNVIAGGRFGDPVEGARVLDLFAGTGALGLEALSRGATSAVFVESGRVGQRLIRANLALLGARGRLIARDATRLGPAEPGEAADLVFLDPPYGRDLGARALAAAQAGGWIAPGALVVWEESTPQAAPPGFELLEQRRYGDTHASFLRAPEADSPAEPERG</sequence>
<proteinExistence type="predicted"/>
<reference evidence="3" key="1">
    <citation type="submission" date="2020-09" db="EMBL/GenBank/DDBJ databases">
        <title>A novel bacterium of genus Mangrovicoccus, isolated from South China Sea.</title>
        <authorList>
            <person name="Huang H."/>
            <person name="Mo K."/>
            <person name="Hu Y."/>
        </authorList>
    </citation>
    <scope>NUCLEOTIDE SEQUENCE</scope>
    <source>
        <strain evidence="3">HB182678</strain>
    </source>
</reference>
<dbReference type="PANTHER" id="PTHR43542">
    <property type="entry name" value="METHYLTRANSFERASE"/>
    <property type="match status" value="1"/>
</dbReference>
<dbReference type="Proteomes" id="UP000609121">
    <property type="component" value="Unassembled WGS sequence"/>
</dbReference>
<keyword evidence="4" id="KW-1185">Reference proteome</keyword>
<dbReference type="PANTHER" id="PTHR43542:SF1">
    <property type="entry name" value="METHYLTRANSFERASE"/>
    <property type="match status" value="1"/>
</dbReference>
<evidence type="ECO:0000256" key="1">
    <source>
        <dbReference type="ARBA" id="ARBA00022603"/>
    </source>
</evidence>
<dbReference type="SUPFAM" id="SSF53335">
    <property type="entry name" value="S-adenosyl-L-methionine-dependent methyltransferases"/>
    <property type="match status" value="1"/>
</dbReference>
<keyword evidence="1 3" id="KW-0489">Methyltransferase</keyword>
<dbReference type="NCBIfam" id="TIGR00095">
    <property type="entry name" value="16S rRNA (guanine(966)-N(2))-methyltransferase RsmD"/>
    <property type="match status" value="1"/>
</dbReference>
<dbReference type="CDD" id="cd02440">
    <property type="entry name" value="AdoMet_MTases"/>
    <property type="match status" value="1"/>
</dbReference>
<evidence type="ECO:0000256" key="2">
    <source>
        <dbReference type="ARBA" id="ARBA00022679"/>
    </source>
</evidence>
<keyword evidence="2 3" id="KW-0808">Transferase</keyword>
<name>A0A8J6YWY3_9RHOB</name>
<protein>
    <submittedName>
        <fullName evidence="3">16S rRNA (Guanine(966)-N(2))-methyltransferase RsmD</fullName>
        <ecNumber evidence="3">2.1.1.171</ecNumber>
    </submittedName>
</protein>
<dbReference type="RefSeq" id="WP_193184049.1">
    <property type="nucleotide sequence ID" value="NZ_JACVXA010000046.1"/>
</dbReference>
<organism evidence="3 4">
    <name type="scientific">Mangrovicoccus algicola</name>
    <dbReference type="NCBI Taxonomy" id="2771008"/>
    <lineage>
        <taxon>Bacteria</taxon>
        <taxon>Pseudomonadati</taxon>
        <taxon>Pseudomonadota</taxon>
        <taxon>Alphaproteobacteria</taxon>
        <taxon>Rhodobacterales</taxon>
        <taxon>Paracoccaceae</taxon>
        <taxon>Mangrovicoccus</taxon>
    </lineage>
</organism>
<comment type="caution">
    <text evidence="3">The sequence shown here is derived from an EMBL/GenBank/DDBJ whole genome shotgun (WGS) entry which is preliminary data.</text>
</comment>
<dbReference type="InterPro" id="IPR002052">
    <property type="entry name" value="DNA_methylase_N6_adenine_CS"/>
</dbReference>
<dbReference type="AlphaFoldDB" id="A0A8J6YWY3"/>
<dbReference type="GO" id="GO:0052913">
    <property type="term" value="F:16S rRNA (guanine(966)-N(2))-methyltransferase activity"/>
    <property type="evidence" value="ECO:0007669"/>
    <property type="project" value="UniProtKB-EC"/>
</dbReference>
<dbReference type="InterPro" id="IPR029063">
    <property type="entry name" value="SAM-dependent_MTases_sf"/>
</dbReference>
<evidence type="ECO:0000313" key="4">
    <source>
        <dbReference type="Proteomes" id="UP000609121"/>
    </source>
</evidence>
<dbReference type="GO" id="GO:0003676">
    <property type="term" value="F:nucleic acid binding"/>
    <property type="evidence" value="ECO:0007669"/>
    <property type="project" value="InterPro"/>
</dbReference>
<dbReference type="EC" id="2.1.1.171" evidence="3"/>
<evidence type="ECO:0000313" key="3">
    <source>
        <dbReference type="EMBL" id="MBE3639400.1"/>
    </source>
</evidence>
<dbReference type="Pfam" id="PF03602">
    <property type="entry name" value="Cons_hypoth95"/>
    <property type="match status" value="1"/>
</dbReference>
<dbReference type="PROSITE" id="PS00092">
    <property type="entry name" value="N6_MTASE"/>
    <property type="match status" value="1"/>
</dbReference>
<dbReference type="Gene3D" id="3.40.50.150">
    <property type="entry name" value="Vaccinia Virus protein VP39"/>
    <property type="match status" value="1"/>
</dbReference>
<dbReference type="EMBL" id="JACVXA010000046">
    <property type="protein sequence ID" value="MBE3639400.1"/>
    <property type="molecule type" value="Genomic_DNA"/>
</dbReference>
<dbReference type="PIRSF" id="PIRSF004553">
    <property type="entry name" value="CHP00095"/>
    <property type="match status" value="1"/>
</dbReference>
<accession>A0A8J6YWY3</accession>
<dbReference type="InterPro" id="IPR004398">
    <property type="entry name" value="RNA_MeTrfase_RsmD"/>
</dbReference>